<comment type="similarity">
    <text evidence="2">Belongs to the glycosyl hydrolase 3 family.</text>
</comment>
<evidence type="ECO:0000256" key="4">
    <source>
        <dbReference type="ARBA" id="ARBA00022801"/>
    </source>
</evidence>
<keyword evidence="10" id="KW-1185">Reference proteome</keyword>
<dbReference type="SUPFAM" id="SSF51445">
    <property type="entry name" value="(Trans)glycosidases"/>
    <property type="match status" value="1"/>
</dbReference>
<evidence type="ECO:0000259" key="8">
    <source>
        <dbReference type="Pfam" id="PF00933"/>
    </source>
</evidence>
<name>A0ABT4RXL8_9FLAO</name>
<sequence>MHKQISLVFIFLTTTFLVAQHTTNPLLTEDTVSQQKWVDSVYNSLSLNEKIAQLYMVQVFSNGEGPSKNDVLDLIKNHKIGGIIYSKGGPKRQAILNNQLQEQANVPLLIGMDAEWGLSMRLDSTFSFPWNMTLGAVKNNQLIEQTGRQIGEHCKRLGVHFNFAPVVDINTNPNNPIIGNRSFGEDRDNVTNKALAFMKGIQSAGVLANAKHFPGHGDTSSDSHKTLPTVDFSAKRIDSIELYPYKTLIKEGLSSVMVAHLNIPSLTGENGLPSSISKVIINDILKERLKFKGLIFTDALTMKGVSEYVVPRVDGNSSSSIDTRGDVDLTAFLAGNDVMLMSEDVPSGINKISEAYTKGLISEQRLAHSVKKVLQAKYKVGLHNYKPINTLNLVEDLNRIKDDVLYEMLIENAITIAKDTPKQLPLRHLETKKIAYVKLGDDNGDAFYNELKKYTDVHIISDSNLDGLISKLQNYNTVIVGFHKSNDNPWKSYKFSDEELTWLYEITRTNNVILNIFAKPYALMDLKTVTNLESVIVSYQNSEVAQQKSAQLIFGAIPAKGVLPVSTGEFFKVGDGIQTNSLQRLGYSIPERVGMSSYALQKVDSIAKHAVNEKMTPGIQLIVARHGKVIYNKNFGKHTYEGKEVVKFNDIYDVASLTKIVATLPLLMELEEKGVVSLDTKLSEILPSYKNSNKKNVTLKKMLSHYAQLKPWIPFYYKTLDSVTKKPSSKYYRTQKTEGFTVKVTPELYMRDDYKDSINSIIKDTDLLSRLRYRYSDLPYYILKQYIERYYDKPLDQLVQDHFYRSLGANYTMYNPAETISNKHIVPSENDDYYRFETVQGYVHDMGAAMQGGVGGHAGIFSNANDIAKIMQLFLQKGFYGGKRYFKSETLDKFNTCYYCESDNRRGIGFDKPQLGDVGPTCGCVSMTSFGHSGFTGTYAWADPETEIVYVFMANRTYPTSQGKNMLLRENIRTNIQEAIYNAIID</sequence>
<evidence type="ECO:0000313" key="10">
    <source>
        <dbReference type="Proteomes" id="UP001149142"/>
    </source>
</evidence>
<dbReference type="InterPro" id="IPR036881">
    <property type="entry name" value="Glyco_hydro_3_C_sf"/>
</dbReference>
<dbReference type="Gene3D" id="3.40.710.10">
    <property type="entry name" value="DD-peptidase/beta-lactamase superfamily"/>
    <property type="match status" value="1"/>
</dbReference>
<feature type="signal peptide" evidence="6">
    <location>
        <begin position="1"/>
        <end position="19"/>
    </location>
</feature>
<gene>
    <name evidence="9" type="ORF">OOZ35_03550</name>
</gene>
<feature type="domain" description="Beta-lactamase-related" evidence="7">
    <location>
        <begin position="604"/>
        <end position="962"/>
    </location>
</feature>
<dbReference type="InterPro" id="IPR036962">
    <property type="entry name" value="Glyco_hydro_3_N_sf"/>
</dbReference>
<dbReference type="InterPro" id="IPR017853">
    <property type="entry name" value="GH"/>
</dbReference>
<dbReference type="SUPFAM" id="SSF56601">
    <property type="entry name" value="beta-lactamase/transpeptidase-like"/>
    <property type="match status" value="1"/>
</dbReference>
<dbReference type="PRINTS" id="PR00133">
    <property type="entry name" value="GLHYDRLASE3"/>
</dbReference>
<comment type="caution">
    <text evidence="9">The sequence shown here is derived from an EMBL/GenBank/DDBJ whole genome shotgun (WGS) entry which is preliminary data.</text>
</comment>
<reference evidence="9" key="1">
    <citation type="submission" date="2022-11" db="EMBL/GenBank/DDBJ databases">
        <title>Refractory cell wall polysaccharides provide important carbon source for microbial heterotrophs in the hadal ocean.</title>
        <authorList>
            <person name="Zhu X."/>
        </authorList>
    </citation>
    <scope>NUCLEOTIDE SEQUENCE</scope>
    <source>
        <strain evidence="9">MTRN7</strain>
    </source>
</reference>
<feature type="chain" id="PRO_5047372829" description="beta-N-acetylhexosaminidase" evidence="6">
    <location>
        <begin position="20"/>
        <end position="986"/>
    </location>
</feature>
<dbReference type="RefSeq" id="WP_106688671.1">
    <property type="nucleotide sequence ID" value="NZ_CP061703.1"/>
</dbReference>
<dbReference type="Pfam" id="PF00933">
    <property type="entry name" value="Glyco_hydro_3"/>
    <property type="match status" value="1"/>
</dbReference>
<protein>
    <recommendedName>
        <fullName evidence="3">beta-N-acetylhexosaminidase</fullName>
        <ecNumber evidence="3">3.2.1.52</ecNumber>
    </recommendedName>
</protein>
<dbReference type="Proteomes" id="UP001149142">
    <property type="component" value="Unassembled WGS sequence"/>
</dbReference>
<keyword evidence="4 9" id="KW-0378">Hydrolase</keyword>
<keyword evidence="6" id="KW-0732">Signal</keyword>
<dbReference type="EMBL" id="JAPFGC010000002">
    <property type="protein sequence ID" value="MDA0176561.1"/>
    <property type="molecule type" value="Genomic_DNA"/>
</dbReference>
<comment type="catalytic activity">
    <reaction evidence="1">
        <text>Hydrolysis of terminal non-reducing N-acetyl-D-hexosamine residues in N-acetyl-beta-D-hexosaminides.</text>
        <dbReference type="EC" id="3.2.1.52"/>
    </reaction>
</comment>
<evidence type="ECO:0000256" key="5">
    <source>
        <dbReference type="ARBA" id="ARBA00023295"/>
    </source>
</evidence>
<feature type="domain" description="Glycoside hydrolase family 3 N-terminal" evidence="8">
    <location>
        <begin position="47"/>
        <end position="375"/>
    </location>
</feature>
<dbReference type="Gene3D" id="3.20.20.300">
    <property type="entry name" value="Glycoside hydrolase, family 3, N-terminal domain"/>
    <property type="match status" value="1"/>
</dbReference>
<dbReference type="PANTHER" id="PTHR30480">
    <property type="entry name" value="BETA-HEXOSAMINIDASE-RELATED"/>
    <property type="match status" value="1"/>
</dbReference>
<evidence type="ECO:0000256" key="2">
    <source>
        <dbReference type="ARBA" id="ARBA00005336"/>
    </source>
</evidence>
<evidence type="ECO:0000256" key="1">
    <source>
        <dbReference type="ARBA" id="ARBA00001231"/>
    </source>
</evidence>
<evidence type="ECO:0000256" key="6">
    <source>
        <dbReference type="SAM" id="SignalP"/>
    </source>
</evidence>
<evidence type="ECO:0000259" key="7">
    <source>
        <dbReference type="Pfam" id="PF00144"/>
    </source>
</evidence>
<accession>A0ABT4RXL8</accession>
<dbReference type="InterPro" id="IPR019800">
    <property type="entry name" value="Glyco_hydro_3_AS"/>
</dbReference>
<dbReference type="InterPro" id="IPR001764">
    <property type="entry name" value="Glyco_hydro_3_N"/>
</dbReference>
<dbReference type="PANTHER" id="PTHR30480:SF13">
    <property type="entry name" value="BETA-HEXOSAMINIDASE"/>
    <property type="match status" value="1"/>
</dbReference>
<dbReference type="EC" id="3.2.1.52" evidence="3"/>
<evidence type="ECO:0000256" key="3">
    <source>
        <dbReference type="ARBA" id="ARBA00012663"/>
    </source>
</evidence>
<dbReference type="InterPro" id="IPR012338">
    <property type="entry name" value="Beta-lactam/transpept-like"/>
</dbReference>
<organism evidence="9 10">
    <name type="scientific">Mesoflavibacter profundi</name>
    <dbReference type="NCBI Taxonomy" id="2708110"/>
    <lineage>
        <taxon>Bacteria</taxon>
        <taxon>Pseudomonadati</taxon>
        <taxon>Bacteroidota</taxon>
        <taxon>Flavobacteriia</taxon>
        <taxon>Flavobacteriales</taxon>
        <taxon>Flavobacteriaceae</taxon>
        <taxon>Mesoflavibacter</taxon>
    </lineage>
</organism>
<keyword evidence="5" id="KW-0326">Glycosidase</keyword>
<dbReference type="InterPro" id="IPR001466">
    <property type="entry name" value="Beta-lactam-related"/>
</dbReference>
<dbReference type="Gene3D" id="3.40.50.1700">
    <property type="entry name" value="Glycoside hydrolase family 3 C-terminal domain"/>
    <property type="match status" value="1"/>
</dbReference>
<dbReference type="PROSITE" id="PS00775">
    <property type="entry name" value="GLYCOSYL_HYDROL_F3"/>
    <property type="match status" value="1"/>
</dbReference>
<dbReference type="InterPro" id="IPR050226">
    <property type="entry name" value="NagZ_Beta-hexosaminidase"/>
</dbReference>
<dbReference type="GO" id="GO:0016787">
    <property type="term" value="F:hydrolase activity"/>
    <property type="evidence" value="ECO:0007669"/>
    <property type="project" value="UniProtKB-KW"/>
</dbReference>
<dbReference type="Pfam" id="PF00144">
    <property type="entry name" value="Beta-lactamase"/>
    <property type="match status" value="1"/>
</dbReference>
<proteinExistence type="inferred from homology"/>
<evidence type="ECO:0000313" key="9">
    <source>
        <dbReference type="EMBL" id="MDA0176561.1"/>
    </source>
</evidence>